<sequence length="550" mass="58971">MPPIQVRIGIAADGAAWCRIDDERPALFSSPSDLWREMGARQGEAVHLLPEGTEPTGESGLAAEAMAKQGRQAFLGGVLRADGFALAAPSRANAARSARVPGGGLILSTALAGEFAARLEGWRWDGFWSSDLAAVTHELCEPLCDGRILARRSADDPGEALRTDLLSPQRAGFRSYDPAAPTIVVLGACDASCLLYFDAFSRSRGVNLRFLRPSHPAADLGWLCAASAVVFVRGLAQGLESGVVDLMRAIGVPVYWFVDDDFPTLSAEYPSFAAYRPDRIASLSERISGIIVSTAPLGDALSRAIGFPADRIAVLGPRVSRYWPRPTRPAEGIGFIGGTFRGEALRRQVMPALAALGPLPRIVACDNLRPFLDGVEAAWEPFEPDFLTFLHRWQRRAPAVIVHPPGRTGNLPGKSDATILVAHMIGAVPVVPDETGYAAWGEAQGVVKVRGDGWTEALRHVLSPGVPEDMRGRLEAALAGEARASDDARPLLEAVGRPAPVGEGLFHERLNASLGSLVLAQAFVPARVRRNLKQRLRDSAVKRLGWLGLR</sequence>
<name>A0A429YB06_9HYPH</name>
<proteinExistence type="predicted"/>
<comment type="caution">
    <text evidence="1">The sequence shown here is derived from an EMBL/GenBank/DDBJ whole genome shotgun (WGS) entry which is preliminary data.</text>
</comment>
<evidence type="ECO:0000313" key="2">
    <source>
        <dbReference type="Proteomes" id="UP000278398"/>
    </source>
</evidence>
<dbReference type="OrthoDB" id="7593532at2"/>
<dbReference type="RefSeq" id="WP_126702705.1">
    <property type="nucleotide sequence ID" value="NZ_RWKW01000177.1"/>
</dbReference>
<organism evidence="1 2">
    <name type="scientific">Aquibium carbonis</name>
    <dbReference type="NCBI Taxonomy" id="2495581"/>
    <lineage>
        <taxon>Bacteria</taxon>
        <taxon>Pseudomonadati</taxon>
        <taxon>Pseudomonadota</taxon>
        <taxon>Alphaproteobacteria</taxon>
        <taxon>Hyphomicrobiales</taxon>
        <taxon>Phyllobacteriaceae</taxon>
        <taxon>Aquibium</taxon>
    </lineage>
</organism>
<reference evidence="1 2" key="1">
    <citation type="submission" date="2018-12" db="EMBL/GenBank/DDBJ databases">
        <title>Mesorhizobium carbonis sp. nov., isolated from coal mine water.</title>
        <authorList>
            <person name="Xin W."/>
            <person name="Xu Z."/>
            <person name="Xiang F."/>
            <person name="Zhang J."/>
            <person name="Xi L."/>
            <person name="Liu J."/>
        </authorList>
    </citation>
    <scope>NUCLEOTIDE SEQUENCE [LARGE SCALE GENOMIC DNA]</scope>
    <source>
        <strain evidence="1 2">B2.3</strain>
    </source>
</reference>
<dbReference type="EMBL" id="RWKW01000177">
    <property type="protein sequence ID" value="RST78599.1"/>
    <property type="molecule type" value="Genomic_DNA"/>
</dbReference>
<dbReference type="AlphaFoldDB" id="A0A429YB06"/>
<protein>
    <submittedName>
        <fullName evidence="1">Uncharacterized protein</fullName>
    </submittedName>
</protein>
<dbReference type="Proteomes" id="UP000278398">
    <property type="component" value="Unassembled WGS sequence"/>
</dbReference>
<accession>A0A429YB06</accession>
<evidence type="ECO:0000313" key="1">
    <source>
        <dbReference type="EMBL" id="RST78599.1"/>
    </source>
</evidence>
<gene>
    <name evidence="1" type="ORF">EJC49_25405</name>
</gene>
<keyword evidence="2" id="KW-1185">Reference proteome</keyword>